<sequence length="191" mass="21167">MDSNGPPQYWPYPSQFECNSSDSDNEGTQQSSDKELPMKRGPSPSWLDGWDNFHSNNVHSSPGVSIALRLLREISNMSWKEWQATSAYIVTLNLGAPNDNTPPSLCDTALQHLDTAHYELFKLRQDMFEVGKALLQAAGCVVFASQELRNRIVGPFYRFGRSLIGFGMSANGKPLSRYVCLIGAGGLNYSL</sequence>
<evidence type="ECO:0000313" key="2">
    <source>
        <dbReference type="EMBL" id="KAE9398015.1"/>
    </source>
</evidence>
<gene>
    <name evidence="2" type="ORF">BT96DRAFT_1032977</name>
</gene>
<feature type="region of interest" description="Disordered" evidence="1">
    <location>
        <begin position="1"/>
        <end position="41"/>
    </location>
</feature>
<dbReference type="Proteomes" id="UP000799118">
    <property type="component" value="Unassembled WGS sequence"/>
</dbReference>
<keyword evidence="3" id="KW-1185">Reference proteome</keyword>
<proteinExistence type="predicted"/>
<dbReference type="EMBL" id="ML769489">
    <property type="protein sequence ID" value="KAE9398015.1"/>
    <property type="molecule type" value="Genomic_DNA"/>
</dbReference>
<name>A0A6A4HMG2_9AGAR</name>
<evidence type="ECO:0000256" key="1">
    <source>
        <dbReference type="SAM" id="MobiDB-lite"/>
    </source>
</evidence>
<protein>
    <submittedName>
        <fullName evidence="2">Uncharacterized protein</fullName>
    </submittedName>
</protein>
<dbReference type="OrthoDB" id="3089570at2759"/>
<evidence type="ECO:0000313" key="3">
    <source>
        <dbReference type="Proteomes" id="UP000799118"/>
    </source>
</evidence>
<dbReference type="AlphaFoldDB" id="A0A6A4HMG2"/>
<feature type="compositionally biased region" description="Polar residues" evidence="1">
    <location>
        <begin position="16"/>
        <end position="31"/>
    </location>
</feature>
<organism evidence="2 3">
    <name type="scientific">Gymnopus androsaceus JB14</name>
    <dbReference type="NCBI Taxonomy" id="1447944"/>
    <lineage>
        <taxon>Eukaryota</taxon>
        <taxon>Fungi</taxon>
        <taxon>Dikarya</taxon>
        <taxon>Basidiomycota</taxon>
        <taxon>Agaricomycotina</taxon>
        <taxon>Agaricomycetes</taxon>
        <taxon>Agaricomycetidae</taxon>
        <taxon>Agaricales</taxon>
        <taxon>Marasmiineae</taxon>
        <taxon>Omphalotaceae</taxon>
        <taxon>Gymnopus</taxon>
    </lineage>
</organism>
<accession>A0A6A4HMG2</accession>
<reference evidence="2" key="1">
    <citation type="journal article" date="2019" name="Environ. Microbiol.">
        <title>Fungal ecological strategies reflected in gene transcription - a case study of two litter decomposers.</title>
        <authorList>
            <person name="Barbi F."/>
            <person name="Kohler A."/>
            <person name="Barry K."/>
            <person name="Baskaran P."/>
            <person name="Daum C."/>
            <person name="Fauchery L."/>
            <person name="Ihrmark K."/>
            <person name="Kuo A."/>
            <person name="LaButti K."/>
            <person name="Lipzen A."/>
            <person name="Morin E."/>
            <person name="Grigoriev I.V."/>
            <person name="Henrissat B."/>
            <person name="Lindahl B."/>
            <person name="Martin F."/>
        </authorList>
    </citation>
    <scope>NUCLEOTIDE SEQUENCE</scope>
    <source>
        <strain evidence="2">JB14</strain>
    </source>
</reference>